<reference evidence="3 4" key="1">
    <citation type="submission" date="2019-07" db="EMBL/GenBank/DDBJ databases">
        <title>Whole genome shotgun sequence of Swaminathania salitolerans NBRC 104436.</title>
        <authorList>
            <person name="Hosoyama A."/>
            <person name="Uohara A."/>
            <person name="Ohji S."/>
            <person name="Ichikawa N."/>
        </authorList>
    </citation>
    <scope>NUCLEOTIDE SEQUENCE [LARGE SCALE GENOMIC DNA]</scope>
    <source>
        <strain evidence="3 4">NBRC 104436</strain>
    </source>
</reference>
<feature type="region of interest" description="Disordered" evidence="1">
    <location>
        <begin position="592"/>
        <end position="614"/>
    </location>
</feature>
<keyword evidence="4" id="KW-1185">Reference proteome</keyword>
<dbReference type="OrthoDB" id="9763405at2"/>
<accession>A0A511BRH8</accession>
<feature type="chain" id="PRO_5022217900" description="DUF885 domain-containing protein" evidence="2">
    <location>
        <begin position="25"/>
        <end position="614"/>
    </location>
</feature>
<dbReference type="EMBL" id="BJVC01000005">
    <property type="protein sequence ID" value="GEL02919.1"/>
    <property type="molecule type" value="Genomic_DNA"/>
</dbReference>
<organism evidence="3 4">
    <name type="scientific">Swaminathania salitolerans</name>
    <dbReference type="NCBI Taxonomy" id="182838"/>
    <lineage>
        <taxon>Bacteria</taxon>
        <taxon>Pseudomonadati</taxon>
        <taxon>Pseudomonadota</taxon>
        <taxon>Alphaproteobacteria</taxon>
        <taxon>Acetobacterales</taxon>
        <taxon>Acetobacteraceae</taxon>
        <taxon>Swaminathania</taxon>
    </lineage>
</organism>
<dbReference type="PANTHER" id="PTHR33361:SF2">
    <property type="entry name" value="DUF885 DOMAIN-CONTAINING PROTEIN"/>
    <property type="match status" value="1"/>
</dbReference>
<evidence type="ECO:0000313" key="4">
    <source>
        <dbReference type="Proteomes" id="UP000321405"/>
    </source>
</evidence>
<keyword evidence="2" id="KW-0732">Signal</keyword>
<proteinExistence type="predicted"/>
<feature type="region of interest" description="Disordered" evidence="1">
    <location>
        <begin position="56"/>
        <end position="78"/>
    </location>
</feature>
<dbReference type="RefSeq" id="WP_147094004.1">
    <property type="nucleotide sequence ID" value="NZ_BJVC01000005.1"/>
</dbReference>
<sequence length="614" mass="69008">MAMGRKTGLCLLGAMMVAAGSARAAVPGQDPAQQTDDVRQLVSDYDRFSAALDPVSAATRGDPVAAEHWPDDSPHAEEARHRERLAFRARLARLDPSRLAGEDRLNIRLMSWENDLALEGARFDTARIPFTSDEGFWLETGYAADNTPLRTEADANHWLVRMSRVPDYYDQQIENMRRGIRTGFVQPRLIAEIAVRATKALAALPEQDNAALRPFRTLPGSLPGPTRSALIRKAQQIVHERIKPAERKLARFFADTYLPASRTALGASSLPDGRAYYAWLVKEQTTTDMTPDQIFDLGQSEIARLHREMQQQMDAVGFKGNFHAFVAHLKADPRFYVHTREALLEKASFLAKKIDGQLPHIIGKLPRLTYGVREVPRAIEDGYTTGRYDPGSPALGISGGLMINTSHLDQRPLYELPSLVAHEGVPGHHIQIALAQEMSDLPGFRRDYATTAFVEGWALYSERLVGEIGLYPSPYERFGMLSMEMWRACRLVMDVGLHWKNWSRDRAVACLRDNTALAGKNIQNETNRYISWPGQALGYKIGELTLLSLRQEAERALGPHFDERRFHDVILDEGAMPMSLLRQRVRDWIAAERSESGSRMSEGPKDSVKREMEK</sequence>
<dbReference type="Proteomes" id="UP000321405">
    <property type="component" value="Unassembled WGS sequence"/>
</dbReference>
<name>A0A511BRH8_9PROT</name>
<gene>
    <name evidence="3" type="ORF">SSA02_20820</name>
</gene>
<dbReference type="Pfam" id="PF05960">
    <property type="entry name" value="DUF885"/>
    <property type="match status" value="1"/>
</dbReference>
<protein>
    <recommendedName>
        <fullName evidence="5">DUF885 domain-containing protein</fullName>
    </recommendedName>
</protein>
<dbReference type="PANTHER" id="PTHR33361">
    <property type="entry name" value="GLR0591 PROTEIN"/>
    <property type="match status" value="1"/>
</dbReference>
<evidence type="ECO:0000256" key="2">
    <source>
        <dbReference type="SAM" id="SignalP"/>
    </source>
</evidence>
<dbReference type="InterPro" id="IPR010281">
    <property type="entry name" value="DUF885"/>
</dbReference>
<comment type="caution">
    <text evidence="3">The sequence shown here is derived from an EMBL/GenBank/DDBJ whole genome shotgun (WGS) entry which is preliminary data.</text>
</comment>
<feature type="signal peptide" evidence="2">
    <location>
        <begin position="1"/>
        <end position="24"/>
    </location>
</feature>
<feature type="compositionally biased region" description="Basic and acidic residues" evidence="1">
    <location>
        <begin position="68"/>
        <end position="78"/>
    </location>
</feature>
<dbReference type="AlphaFoldDB" id="A0A511BRH8"/>
<evidence type="ECO:0008006" key="5">
    <source>
        <dbReference type="Google" id="ProtNLM"/>
    </source>
</evidence>
<evidence type="ECO:0000256" key="1">
    <source>
        <dbReference type="SAM" id="MobiDB-lite"/>
    </source>
</evidence>
<evidence type="ECO:0000313" key="3">
    <source>
        <dbReference type="EMBL" id="GEL02919.1"/>
    </source>
</evidence>